<dbReference type="Proteomes" id="UP001161247">
    <property type="component" value="Chromosome 5"/>
</dbReference>
<feature type="compositionally biased region" description="Polar residues" evidence="1">
    <location>
        <begin position="86"/>
        <end position="100"/>
    </location>
</feature>
<evidence type="ECO:0000256" key="1">
    <source>
        <dbReference type="SAM" id="MobiDB-lite"/>
    </source>
</evidence>
<name>A0AAV1DI88_OLDCO</name>
<sequence length="137" mass="15153">MKAVVKETPNLTTPTEVTSIGHSSEQQQGEVVLLLKLRKEEDNPKQPVEIWKKVERKDEGRNNAAKTKATDDNQRNPIVRRKDQSSSEMSTVNSNGQPPTSFHEDGNLEKKKGVQSGEVEIVVTTVESSISIGAKED</sequence>
<evidence type="ECO:0000313" key="2">
    <source>
        <dbReference type="EMBL" id="CAI9106377.1"/>
    </source>
</evidence>
<feature type="compositionally biased region" description="Basic and acidic residues" evidence="1">
    <location>
        <begin position="102"/>
        <end position="112"/>
    </location>
</feature>
<feature type="compositionally biased region" description="Polar residues" evidence="1">
    <location>
        <begin position="9"/>
        <end position="29"/>
    </location>
</feature>
<dbReference type="EMBL" id="OX459122">
    <property type="protein sequence ID" value="CAI9106377.1"/>
    <property type="molecule type" value="Genomic_DNA"/>
</dbReference>
<feature type="region of interest" description="Disordered" evidence="1">
    <location>
        <begin position="1"/>
        <end position="119"/>
    </location>
</feature>
<evidence type="ECO:0000313" key="3">
    <source>
        <dbReference type="Proteomes" id="UP001161247"/>
    </source>
</evidence>
<reference evidence="2" key="1">
    <citation type="submission" date="2023-03" db="EMBL/GenBank/DDBJ databases">
        <authorList>
            <person name="Julca I."/>
        </authorList>
    </citation>
    <scope>NUCLEOTIDE SEQUENCE</scope>
</reference>
<protein>
    <submittedName>
        <fullName evidence="2">OLC1v1005516C1</fullName>
    </submittedName>
</protein>
<gene>
    <name evidence="2" type="ORF">OLC1_LOCUS14885</name>
</gene>
<keyword evidence="3" id="KW-1185">Reference proteome</keyword>
<dbReference type="AlphaFoldDB" id="A0AAV1DI88"/>
<proteinExistence type="predicted"/>
<feature type="compositionally biased region" description="Basic and acidic residues" evidence="1">
    <location>
        <begin position="37"/>
        <end position="61"/>
    </location>
</feature>
<organism evidence="2 3">
    <name type="scientific">Oldenlandia corymbosa var. corymbosa</name>
    <dbReference type="NCBI Taxonomy" id="529605"/>
    <lineage>
        <taxon>Eukaryota</taxon>
        <taxon>Viridiplantae</taxon>
        <taxon>Streptophyta</taxon>
        <taxon>Embryophyta</taxon>
        <taxon>Tracheophyta</taxon>
        <taxon>Spermatophyta</taxon>
        <taxon>Magnoliopsida</taxon>
        <taxon>eudicotyledons</taxon>
        <taxon>Gunneridae</taxon>
        <taxon>Pentapetalae</taxon>
        <taxon>asterids</taxon>
        <taxon>lamiids</taxon>
        <taxon>Gentianales</taxon>
        <taxon>Rubiaceae</taxon>
        <taxon>Rubioideae</taxon>
        <taxon>Spermacoceae</taxon>
        <taxon>Hedyotis-Oldenlandia complex</taxon>
        <taxon>Oldenlandia</taxon>
    </lineage>
</organism>
<feature type="compositionally biased region" description="Basic and acidic residues" evidence="1">
    <location>
        <begin position="68"/>
        <end position="85"/>
    </location>
</feature>
<accession>A0AAV1DI88</accession>